<dbReference type="InterPro" id="IPR013783">
    <property type="entry name" value="Ig-like_fold"/>
</dbReference>
<dbReference type="InterPro" id="IPR032179">
    <property type="entry name" value="Cry22Aa_Ig-like"/>
</dbReference>
<dbReference type="EMBL" id="QGGY01000002">
    <property type="protein sequence ID" value="PWJ78023.1"/>
    <property type="molecule type" value="Genomic_DNA"/>
</dbReference>
<dbReference type="Gene3D" id="2.60.40.10">
    <property type="entry name" value="Immunoglobulins"/>
    <property type="match status" value="1"/>
</dbReference>
<evidence type="ECO:0000259" key="2">
    <source>
        <dbReference type="Pfam" id="PF16403"/>
    </source>
</evidence>
<evidence type="ECO:0000256" key="1">
    <source>
        <dbReference type="SAM" id="MobiDB-lite"/>
    </source>
</evidence>
<feature type="region of interest" description="Disordered" evidence="1">
    <location>
        <begin position="58"/>
        <end position="93"/>
    </location>
</feature>
<organism evidence="3 4">
    <name type="scientific">Murimonas intestini</name>
    <dbReference type="NCBI Taxonomy" id="1337051"/>
    <lineage>
        <taxon>Bacteria</taxon>
        <taxon>Bacillati</taxon>
        <taxon>Bacillota</taxon>
        <taxon>Clostridia</taxon>
        <taxon>Lachnospirales</taxon>
        <taxon>Lachnospiraceae</taxon>
        <taxon>Murimonas</taxon>
    </lineage>
</organism>
<accession>A0AB73T827</accession>
<dbReference type="Pfam" id="PF16403">
    <property type="entry name" value="Bact_surface_Ig-like"/>
    <property type="match status" value="1"/>
</dbReference>
<feature type="compositionally biased region" description="Basic and acidic residues" evidence="1">
    <location>
        <begin position="58"/>
        <end position="82"/>
    </location>
</feature>
<comment type="caution">
    <text evidence="3">The sequence shown here is derived from an EMBL/GenBank/DDBJ whole genome shotgun (WGS) entry which is preliminary data.</text>
</comment>
<keyword evidence="4" id="KW-1185">Reference proteome</keyword>
<protein>
    <recommendedName>
        <fullName evidence="2">Pesticidal crystal protein Cry22Aa Ig-like domain-containing protein</fullName>
    </recommendedName>
</protein>
<dbReference type="AlphaFoldDB" id="A0AB73T827"/>
<name>A0AB73T827_9FIRM</name>
<evidence type="ECO:0000313" key="3">
    <source>
        <dbReference type="EMBL" id="PWJ78023.1"/>
    </source>
</evidence>
<dbReference type="Proteomes" id="UP000245412">
    <property type="component" value="Unassembled WGS sequence"/>
</dbReference>
<sequence>MKKKYLITGILFIAAGLFIFLSFRSYSLIDDKLNLRDKDQGTIEIRNIQLTEKEQEMFREEHDEYNKEKLADNKNTEKEKSQTENMEEQEAETVNPEIPVLTLVNDTVEIKAGEEFDLLAQVKDVSDDKDDRYILYRDIQIRGEYNVNIPGEYILKYSVIDTDGNESKIRELKLIVKEEQVTE</sequence>
<proteinExistence type="predicted"/>
<gene>
    <name evidence="3" type="ORF">C7383_102156</name>
</gene>
<feature type="domain" description="Pesticidal crystal protein Cry22Aa Ig-like" evidence="2">
    <location>
        <begin position="106"/>
        <end position="169"/>
    </location>
</feature>
<dbReference type="RefSeq" id="WP_109624971.1">
    <property type="nucleotide sequence ID" value="NZ_JANKBI010000012.1"/>
</dbReference>
<reference evidence="3 4" key="1">
    <citation type="submission" date="2018-05" db="EMBL/GenBank/DDBJ databases">
        <authorList>
            <person name="Goeker M."/>
            <person name="Huntemann M."/>
            <person name="Clum A."/>
            <person name="Pillay M."/>
            <person name="Palaniappan K."/>
            <person name="Varghese N."/>
            <person name="Mikhailova N."/>
            <person name="Stamatis D."/>
            <person name="Reddy T."/>
            <person name="Daum C."/>
            <person name="Shapiro N."/>
            <person name="Ivanova N."/>
            <person name="Kyrpides N."/>
            <person name="Woyke T."/>
        </authorList>
    </citation>
    <scope>NUCLEOTIDE SEQUENCE [LARGE SCALE GENOMIC DNA]</scope>
    <source>
        <strain evidence="3 4">DSM 26524</strain>
    </source>
</reference>
<evidence type="ECO:0000313" key="4">
    <source>
        <dbReference type="Proteomes" id="UP000245412"/>
    </source>
</evidence>